<dbReference type="Proteomes" id="UP000027195">
    <property type="component" value="Unassembled WGS sequence"/>
</dbReference>
<dbReference type="InParanoid" id="A0A067LSC7"/>
<name>A0A067LSC7_BOTB1</name>
<feature type="transmembrane region" description="Helical" evidence="1">
    <location>
        <begin position="68"/>
        <end position="96"/>
    </location>
</feature>
<sequence>MDITTTTTPISIQQLLPPTLKRDSIFLALGEVLPTLKALIACACAIFILCLAALGLQSNDTIIVVDNVARGALLLASLSSGFAIVSGSAGHVHTILMDPGDLELLGPLPASFRPSQLIYAASCTWISLSGISLSVFMVRVAHTTSPTISMIFFAVTGFLSAALLLFALMYRWMGRQSPTQPGAVV</sequence>
<keyword evidence="1" id="KW-0472">Membrane</keyword>
<gene>
    <name evidence="2" type="ORF">BOTBODRAFT_39883</name>
</gene>
<dbReference type="HOGENOM" id="CLU_1250472_0_0_1"/>
<evidence type="ECO:0000313" key="2">
    <source>
        <dbReference type="EMBL" id="KDQ05934.1"/>
    </source>
</evidence>
<dbReference type="AlphaFoldDB" id="A0A067LSC7"/>
<organism evidence="2 3">
    <name type="scientific">Botryobasidium botryosum (strain FD-172 SS1)</name>
    <dbReference type="NCBI Taxonomy" id="930990"/>
    <lineage>
        <taxon>Eukaryota</taxon>
        <taxon>Fungi</taxon>
        <taxon>Dikarya</taxon>
        <taxon>Basidiomycota</taxon>
        <taxon>Agaricomycotina</taxon>
        <taxon>Agaricomycetes</taxon>
        <taxon>Cantharellales</taxon>
        <taxon>Botryobasidiaceae</taxon>
        <taxon>Botryobasidium</taxon>
    </lineage>
</organism>
<accession>A0A067LSC7</accession>
<proteinExistence type="predicted"/>
<evidence type="ECO:0000256" key="1">
    <source>
        <dbReference type="SAM" id="Phobius"/>
    </source>
</evidence>
<protein>
    <submittedName>
        <fullName evidence="2">Uncharacterized protein</fullName>
    </submittedName>
</protein>
<keyword evidence="1" id="KW-0812">Transmembrane</keyword>
<evidence type="ECO:0000313" key="3">
    <source>
        <dbReference type="Proteomes" id="UP000027195"/>
    </source>
</evidence>
<feature type="transmembrane region" description="Helical" evidence="1">
    <location>
        <begin position="116"/>
        <end position="138"/>
    </location>
</feature>
<keyword evidence="1" id="KW-1133">Transmembrane helix</keyword>
<feature type="transmembrane region" description="Helical" evidence="1">
    <location>
        <begin position="36"/>
        <end position="56"/>
    </location>
</feature>
<dbReference type="EMBL" id="KL198170">
    <property type="protein sequence ID" value="KDQ05934.1"/>
    <property type="molecule type" value="Genomic_DNA"/>
</dbReference>
<reference evidence="3" key="1">
    <citation type="journal article" date="2014" name="Proc. Natl. Acad. Sci. U.S.A.">
        <title>Extensive sampling of basidiomycete genomes demonstrates inadequacy of the white-rot/brown-rot paradigm for wood decay fungi.</title>
        <authorList>
            <person name="Riley R."/>
            <person name="Salamov A.A."/>
            <person name="Brown D.W."/>
            <person name="Nagy L.G."/>
            <person name="Floudas D."/>
            <person name="Held B.W."/>
            <person name="Levasseur A."/>
            <person name="Lombard V."/>
            <person name="Morin E."/>
            <person name="Otillar R."/>
            <person name="Lindquist E.A."/>
            <person name="Sun H."/>
            <person name="LaButti K.M."/>
            <person name="Schmutz J."/>
            <person name="Jabbour D."/>
            <person name="Luo H."/>
            <person name="Baker S.E."/>
            <person name="Pisabarro A.G."/>
            <person name="Walton J.D."/>
            <person name="Blanchette R.A."/>
            <person name="Henrissat B."/>
            <person name="Martin F."/>
            <person name="Cullen D."/>
            <person name="Hibbett D.S."/>
            <person name="Grigoriev I.V."/>
        </authorList>
    </citation>
    <scope>NUCLEOTIDE SEQUENCE [LARGE SCALE GENOMIC DNA]</scope>
    <source>
        <strain evidence="3">FD-172 SS1</strain>
    </source>
</reference>
<keyword evidence="3" id="KW-1185">Reference proteome</keyword>
<feature type="transmembrane region" description="Helical" evidence="1">
    <location>
        <begin position="150"/>
        <end position="170"/>
    </location>
</feature>